<accession>A0ABT4DXP2</accession>
<keyword evidence="9" id="KW-1185">Reference proteome</keyword>
<keyword evidence="5" id="KW-0326">Glycosidase</keyword>
<feature type="domain" description="Glycoside hydrolase family 3 N-terminal" evidence="7">
    <location>
        <begin position="69"/>
        <end position="398"/>
    </location>
</feature>
<evidence type="ECO:0000256" key="1">
    <source>
        <dbReference type="ARBA" id="ARBA00001231"/>
    </source>
</evidence>
<organism evidence="8 9">
    <name type="scientific">Paenibacillus apiarius</name>
    <dbReference type="NCBI Taxonomy" id="46240"/>
    <lineage>
        <taxon>Bacteria</taxon>
        <taxon>Bacillati</taxon>
        <taxon>Bacillota</taxon>
        <taxon>Bacilli</taxon>
        <taxon>Bacillales</taxon>
        <taxon>Paenibacillaceae</taxon>
        <taxon>Paenibacillus</taxon>
    </lineage>
</organism>
<comment type="caution">
    <text evidence="8">The sequence shown here is derived from an EMBL/GenBank/DDBJ whole genome shotgun (WGS) entry which is preliminary data.</text>
</comment>
<evidence type="ECO:0000256" key="4">
    <source>
        <dbReference type="ARBA" id="ARBA00022801"/>
    </source>
</evidence>
<dbReference type="Gene3D" id="3.40.50.1700">
    <property type="entry name" value="Glycoside hydrolase family 3 C-terminal domain"/>
    <property type="match status" value="1"/>
</dbReference>
<dbReference type="InterPro" id="IPR036962">
    <property type="entry name" value="Glyco_hydro_3_N_sf"/>
</dbReference>
<evidence type="ECO:0000256" key="6">
    <source>
        <dbReference type="SAM" id="MobiDB-lite"/>
    </source>
</evidence>
<dbReference type="RefSeq" id="WP_254912295.1">
    <property type="nucleotide sequence ID" value="NZ_JAMDLV010000036.1"/>
</dbReference>
<feature type="compositionally biased region" description="Polar residues" evidence="6">
    <location>
        <begin position="32"/>
        <end position="41"/>
    </location>
</feature>
<dbReference type="Gene3D" id="3.20.20.300">
    <property type="entry name" value="Glycoside hydrolase, family 3, N-terminal domain"/>
    <property type="match status" value="1"/>
</dbReference>
<dbReference type="InterPro" id="IPR017853">
    <property type="entry name" value="GH"/>
</dbReference>
<evidence type="ECO:0000313" key="8">
    <source>
        <dbReference type="EMBL" id="MCY9520741.1"/>
    </source>
</evidence>
<evidence type="ECO:0000259" key="7">
    <source>
        <dbReference type="Pfam" id="PF00933"/>
    </source>
</evidence>
<dbReference type="EC" id="3.2.1.52" evidence="3"/>
<dbReference type="Proteomes" id="UP001207626">
    <property type="component" value="Unassembled WGS sequence"/>
</dbReference>
<dbReference type="InterPro" id="IPR050226">
    <property type="entry name" value="NagZ_Beta-hexosaminidase"/>
</dbReference>
<dbReference type="InterPro" id="IPR036881">
    <property type="entry name" value="Glyco_hydro_3_C_sf"/>
</dbReference>
<evidence type="ECO:0000313" key="9">
    <source>
        <dbReference type="Proteomes" id="UP001207626"/>
    </source>
</evidence>
<dbReference type="PANTHER" id="PTHR30480:SF13">
    <property type="entry name" value="BETA-HEXOSAMINIDASE"/>
    <property type="match status" value="1"/>
</dbReference>
<dbReference type="EMBL" id="JAMDLW010000019">
    <property type="protein sequence ID" value="MCY9520741.1"/>
    <property type="molecule type" value="Genomic_DNA"/>
</dbReference>
<evidence type="ECO:0000256" key="2">
    <source>
        <dbReference type="ARBA" id="ARBA00005336"/>
    </source>
</evidence>
<gene>
    <name evidence="8" type="ORF">M5X09_13875</name>
</gene>
<comment type="similarity">
    <text evidence="2">Belongs to the glycosyl hydrolase 3 family.</text>
</comment>
<dbReference type="Pfam" id="PF00933">
    <property type="entry name" value="Glyco_hydro_3"/>
    <property type="match status" value="1"/>
</dbReference>
<protein>
    <recommendedName>
        <fullName evidence="3">beta-N-acetylhexosaminidase</fullName>
        <ecNumber evidence="3">3.2.1.52</ecNumber>
    </recommendedName>
</protein>
<dbReference type="InterPro" id="IPR001764">
    <property type="entry name" value="Glyco_hydro_3_N"/>
</dbReference>
<feature type="region of interest" description="Disordered" evidence="6">
    <location>
        <begin position="29"/>
        <end position="54"/>
    </location>
</feature>
<keyword evidence="4" id="KW-0378">Hydrolase</keyword>
<name>A0ABT4DXP2_9BACL</name>
<comment type="catalytic activity">
    <reaction evidence="1">
        <text>Hydrolysis of terminal non-reducing N-acetyl-D-hexosamine residues in N-acetyl-beta-D-hexosaminides.</text>
        <dbReference type="EC" id="3.2.1.52"/>
    </reaction>
</comment>
<proteinExistence type="inferred from homology"/>
<reference evidence="8 9" key="1">
    <citation type="submission" date="2022-05" db="EMBL/GenBank/DDBJ databases">
        <title>Genome Sequencing of Bee-Associated Microbes.</title>
        <authorList>
            <person name="Dunlap C."/>
        </authorList>
    </citation>
    <scope>NUCLEOTIDE SEQUENCE [LARGE SCALE GENOMIC DNA]</scope>
    <source>
        <strain evidence="8 9">NRRL NRS-1438</strain>
    </source>
</reference>
<dbReference type="PANTHER" id="PTHR30480">
    <property type="entry name" value="BETA-HEXOSAMINIDASE-RELATED"/>
    <property type="match status" value="1"/>
</dbReference>
<sequence>MKWGVLAALILLLLGAAWLSGWPGAGAPKNGGDNQAATSASDGAGSPDSENMPSEMERRVNEMLARMSLNERISQLLIVDLDALGREQAGESAIARLQALQPGGVVLFRKNLPDARQTITQNRELQQAARIPLWIGIDEEGGPVTRLSFANDGNGNMAIAASGDTALAAETAHQISGTLEKLEFNLNFAPVADVNSNANNPVIGLRSFGSDPEAVGAYVQSFISGMHQSGMPAVVKHFPGHGDTATDSHAGLPKLSFAEERFEEVEWVPFRAAIEAGADMIMSAHIQAPKLEPSAVRSKKDGSLIALPATLSPHILTGILREKLNFRGAIVTDALNMKAISDHFGSDEAAVLALQAGADVLLMPPQPDAAAAGIRKAIDEGKLSAERIEESVRRILRIKLKYGVIKPQGRQQPLETEKAIHSAEQFLSSAESHQLADRIASQAITPWGTKLDAYRNQAFIQPEMKVITVIGHEERSLEQVRRAIEAAASSLRIGAGRLEFTSLLLPDDKLAAVVQSSDAIVLVARDIYVQPEAAGKMKEALKLALDSKKPAAVIAAGTPYDMAALSEAPVGFAIYGVTASNVRAGARALFHDTLPPGKLPVVLPKQGE</sequence>
<evidence type="ECO:0000256" key="3">
    <source>
        <dbReference type="ARBA" id="ARBA00012663"/>
    </source>
</evidence>
<evidence type="ECO:0000256" key="5">
    <source>
        <dbReference type="ARBA" id="ARBA00023295"/>
    </source>
</evidence>
<dbReference type="SUPFAM" id="SSF51445">
    <property type="entry name" value="(Trans)glycosidases"/>
    <property type="match status" value="1"/>
</dbReference>